<dbReference type="PANTHER" id="PTHR32282:SF33">
    <property type="entry name" value="PEPTIDOGLYCAN GLYCOSYLTRANSFERASE"/>
    <property type="match status" value="1"/>
</dbReference>
<feature type="region of interest" description="Disordered" evidence="9">
    <location>
        <begin position="695"/>
        <end position="836"/>
    </location>
</feature>
<dbReference type="Proteomes" id="UP000609879">
    <property type="component" value="Unassembled WGS sequence"/>
</dbReference>
<comment type="catalytic activity">
    <reaction evidence="7">
        <text>Preferential cleavage: (Ac)2-L-Lys-D-Ala-|-D-Ala. Also transpeptidation of peptidyl-alanyl moieties that are N-acyl substituents of D-alanine.</text>
        <dbReference type="EC" id="3.4.16.4"/>
    </reaction>
</comment>
<keyword evidence="5" id="KW-0378">Hydrolase</keyword>
<comment type="caution">
    <text evidence="12">The sequence shown here is derived from an EMBL/GenBank/DDBJ whole genome shotgun (WGS) entry which is preliminary data.</text>
</comment>
<feature type="domain" description="Glycosyl transferase family 51" evidence="11">
    <location>
        <begin position="75"/>
        <end position="258"/>
    </location>
</feature>
<evidence type="ECO:0000256" key="8">
    <source>
        <dbReference type="ARBA" id="ARBA00049902"/>
    </source>
</evidence>
<evidence type="ECO:0000256" key="4">
    <source>
        <dbReference type="ARBA" id="ARBA00022679"/>
    </source>
</evidence>
<keyword evidence="1" id="KW-0121">Carboxypeptidase</keyword>
<dbReference type="Pfam" id="PF00905">
    <property type="entry name" value="Transpeptidase"/>
    <property type="match status" value="1"/>
</dbReference>
<dbReference type="Gene3D" id="1.10.3810.10">
    <property type="entry name" value="Biosynthetic peptidoglycan transglycosylase-like"/>
    <property type="match status" value="1"/>
</dbReference>
<accession>A0ABQ3Y0Q0</accession>
<gene>
    <name evidence="12" type="ORF">Ade02nite_22140</name>
</gene>
<keyword evidence="13" id="KW-1185">Reference proteome</keyword>
<organism evidence="12 13">
    <name type="scientific">Paractinoplanes deccanensis</name>
    <dbReference type="NCBI Taxonomy" id="113561"/>
    <lineage>
        <taxon>Bacteria</taxon>
        <taxon>Bacillati</taxon>
        <taxon>Actinomycetota</taxon>
        <taxon>Actinomycetes</taxon>
        <taxon>Micromonosporales</taxon>
        <taxon>Micromonosporaceae</taxon>
        <taxon>Paractinoplanes</taxon>
    </lineage>
</organism>
<dbReference type="InterPro" id="IPR012338">
    <property type="entry name" value="Beta-lactam/transpept-like"/>
</dbReference>
<dbReference type="InterPro" id="IPR023346">
    <property type="entry name" value="Lysozyme-like_dom_sf"/>
</dbReference>
<keyword evidence="6" id="KW-0511">Multifunctional enzyme</keyword>
<dbReference type="SUPFAM" id="SSF56601">
    <property type="entry name" value="beta-lactamase/transpeptidase-like"/>
    <property type="match status" value="1"/>
</dbReference>
<comment type="catalytic activity">
    <reaction evidence="8">
        <text>[GlcNAc-(1-&gt;4)-Mur2Ac(oyl-L-Ala-gamma-D-Glu-L-Lys-D-Ala-D-Ala)](n)-di-trans,octa-cis-undecaprenyl diphosphate + beta-D-GlcNAc-(1-&gt;4)-Mur2Ac(oyl-L-Ala-gamma-D-Glu-L-Lys-D-Ala-D-Ala)-di-trans,octa-cis-undecaprenyl diphosphate = [GlcNAc-(1-&gt;4)-Mur2Ac(oyl-L-Ala-gamma-D-Glu-L-Lys-D-Ala-D-Ala)](n+1)-di-trans,octa-cis-undecaprenyl diphosphate + di-trans,octa-cis-undecaprenyl diphosphate + H(+)</text>
        <dbReference type="Rhea" id="RHEA:23708"/>
        <dbReference type="Rhea" id="RHEA-COMP:9602"/>
        <dbReference type="Rhea" id="RHEA-COMP:9603"/>
        <dbReference type="ChEBI" id="CHEBI:15378"/>
        <dbReference type="ChEBI" id="CHEBI:58405"/>
        <dbReference type="ChEBI" id="CHEBI:60033"/>
        <dbReference type="ChEBI" id="CHEBI:78435"/>
        <dbReference type="EC" id="2.4.99.28"/>
    </reaction>
</comment>
<keyword evidence="2" id="KW-0645">Protease</keyword>
<evidence type="ECO:0000256" key="9">
    <source>
        <dbReference type="SAM" id="MobiDB-lite"/>
    </source>
</evidence>
<evidence type="ECO:0000256" key="2">
    <source>
        <dbReference type="ARBA" id="ARBA00022670"/>
    </source>
</evidence>
<dbReference type="InterPro" id="IPR050396">
    <property type="entry name" value="Glycosyltr_51/Transpeptidase"/>
</dbReference>
<feature type="compositionally biased region" description="Basic and acidic residues" evidence="9">
    <location>
        <begin position="772"/>
        <end position="836"/>
    </location>
</feature>
<feature type="domain" description="Penicillin-binding protein transpeptidase" evidence="10">
    <location>
        <begin position="364"/>
        <end position="678"/>
    </location>
</feature>
<dbReference type="Pfam" id="PF00912">
    <property type="entry name" value="Transgly"/>
    <property type="match status" value="1"/>
</dbReference>
<evidence type="ECO:0000259" key="11">
    <source>
        <dbReference type="Pfam" id="PF00912"/>
    </source>
</evidence>
<keyword evidence="3" id="KW-0328">Glycosyltransferase</keyword>
<evidence type="ECO:0000313" key="12">
    <source>
        <dbReference type="EMBL" id="GID73573.1"/>
    </source>
</evidence>
<dbReference type="PANTHER" id="PTHR32282">
    <property type="entry name" value="BINDING PROTEIN TRANSPEPTIDASE, PUTATIVE-RELATED"/>
    <property type="match status" value="1"/>
</dbReference>
<evidence type="ECO:0000256" key="1">
    <source>
        <dbReference type="ARBA" id="ARBA00022645"/>
    </source>
</evidence>
<protein>
    <submittedName>
        <fullName evidence="12">Penicillin-binding protein</fullName>
    </submittedName>
</protein>
<dbReference type="InterPro" id="IPR001264">
    <property type="entry name" value="Glyco_trans_51"/>
</dbReference>
<name>A0ABQ3Y0Q0_9ACTN</name>
<dbReference type="InterPro" id="IPR001460">
    <property type="entry name" value="PCN-bd_Tpept"/>
</dbReference>
<feature type="compositionally biased region" description="Basic and acidic residues" evidence="9">
    <location>
        <begin position="713"/>
        <end position="762"/>
    </location>
</feature>
<evidence type="ECO:0000256" key="5">
    <source>
        <dbReference type="ARBA" id="ARBA00022801"/>
    </source>
</evidence>
<evidence type="ECO:0000256" key="3">
    <source>
        <dbReference type="ARBA" id="ARBA00022676"/>
    </source>
</evidence>
<evidence type="ECO:0000313" key="13">
    <source>
        <dbReference type="Proteomes" id="UP000609879"/>
    </source>
</evidence>
<reference evidence="12 13" key="1">
    <citation type="submission" date="2021-01" db="EMBL/GenBank/DDBJ databases">
        <title>Whole genome shotgun sequence of Actinoplanes deccanensis NBRC 13994.</title>
        <authorList>
            <person name="Komaki H."/>
            <person name="Tamura T."/>
        </authorList>
    </citation>
    <scope>NUCLEOTIDE SEQUENCE [LARGE SCALE GENOMIC DNA]</scope>
    <source>
        <strain evidence="12 13">NBRC 13994</strain>
    </source>
</reference>
<sequence length="836" mass="92243">MSYLQRVAAGKVAPLVRAGLIAGLVVAGLAYPLAALAGIGVKAGTEALQGLPEELIEVPSAQTTYVYANDGKTLLTMFYEEHRKPVKISEMSPYITQAIVASEDSRFYEHNGVDAKGVARAFVANQKAGGVSQGASTLTMQYVRMALRDGAKTPKEALEATEQTTSRKLREMRLAIELETRLSKPEILERYLNSAYYGHRAYGIFAAAQVFFSKTPKDLNLTEAALLAGLVKAPSAYDPATQDRQAATDRRNYVIDQMLKMGTITASQAADAKRTKITLRLTSPPNDCISIAEQRNDWGFFCDYFKSWWREQPAFGKTVSEREENLRRGGYRVITSIDPRIQAAAMKHVLDKEKRRSRIAHGQVLIEPGTGRLVSMAVNRRYSLDQSDNGEHSRYRNVKGNYPNTVNPLLGGGSMAGYQAGSTFKIFTLLAALDEGMPLSTSFYSPPRFYSKYITAPGPATCGTHWCPKNSTSSMTGTQTMWSGFGKSVNTYFVQLEQKVGAEKAVKMAERLGLRWRTDVDRRLASPEHAPGWGAFTLGVSDATPVEMANVFATLAAEGNFCEPLPVRSILDRDGRTATFQGKEIAAPRCHRAVSVDVARAATDAARCVTGYGAARGGCGGWGTSEMVYGVLKRPVAGKSGTTDENKTAWFCGFTPQLAAAAFVADPDNPEDHVGKSRGTVSKYTVAETLKDALKDQPKLKFTPPSDQITWKSNRDRDRDSDRDRDRDRDSDRDRDRDSDSDRDRDWDSDSDRDQDADRDADSDSGLGAAQDDDRDRDRDQDGDRDRDRDSGSDSDRRRFGDDSGRDDSRRDDSRRDDSRRDADDSGRDNTRRPSD</sequence>
<dbReference type="Gene3D" id="3.40.710.10">
    <property type="entry name" value="DD-peptidase/beta-lactamase superfamily"/>
    <property type="match status" value="1"/>
</dbReference>
<evidence type="ECO:0000256" key="6">
    <source>
        <dbReference type="ARBA" id="ARBA00023268"/>
    </source>
</evidence>
<proteinExistence type="predicted"/>
<dbReference type="InterPro" id="IPR036950">
    <property type="entry name" value="PBP_transglycosylase"/>
</dbReference>
<dbReference type="EMBL" id="BOMI01000036">
    <property type="protein sequence ID" value="GID73573.1"/>
    <property type="molecule type" value="Genomic_DNA"/>
</dbReference>
<evidence type="ECO:0000259" key="10">
    <source>
        <dbReference type="Pfam" id="PF00905"/>
    </source>
</evidence>
<dbReference type="SUPFAM" id="SSF53955">
    <property type="entry name" value="Lysozyme-like"/>
    <property type="match status" value="1"/>
</dbReference>
<evidence type="ECO:0000256" key="7">
    <source>
        <dbReference type="ARBA" id="ARBA00034000"/>
    </source>
</evidence>
<keyword evidence="4" id="KW-0808">Transferase</keyword>